<dbReference type="InterPro" id="IPR019734">
    <property type="entry name" value="TPR_rpt"/>
</dbReference>
<dbReference type="InterPro" id="IPR059106">
    <property type="entry name" value="WHD_MalT"/>
</dbReference>
<keyword evidence="1" id="KW-0802">TPR repeat</keyword>
<dbReference type="Pfam" id="PF13424">
    <property type="entry name" value="TPR_12"/>
    <property type="match status" value="1"/>
</dbReference>
<dbReference type="Gene3D" id="1.25.40.10">
    <property type="entry name" value="Tetratricopeptide repeat domain"/>
    <property type="match status" value="3"/>
</dbReference>
<dbReference type="InterPro" id="IPR011990">
    <property type="entry name" value="TPR-like_helical_dom_sf"/>
</dbReference>
<protein>
    <submittedName>
        <fullName evidence="3">ATP-, maltotriose-and DNA-dependent transcriptional regulator MalT</fullName>
    </submittedName>
</protein>
<feature type="repeat" description="TPR" evidence="1">
    <location>
        <begin position="413"/>
        <end position="446"/>
    </location>
</feature>
<dbReference type="InterPro" id="IPR016032">
    <property type="entry name" value="Sig_transdc_resp-reg_C-effctor"/>
</dbReference>
<dbReference type="GO" id="GO:0003677">
    <property type="term" value="F:DNA binding"/>
    <property type="evidence" value="ECO:0007669"/>
    <property type="project" value="InterPro"/>
</dbReference>
<evidence type="ECO:0000313" key="3">
    <source>
        <dbReference type="EMBL" id="SDI28193.1"/>
    </source>
</evidence>
<dbReference type="AlphaFoldDB" id="A0A1G8JAT7"/>
<evidence type="ECO:0000313" key="4">
    <source>
        <dbReference type="Proteomes" id="UP000198945"/>
    </source>
</evidence>
<dbReference type="SUPFAM" id="SSF48452">
    <property type="entry name" value="TPR-like"/>
    <property type="match status" value="3"/>
</dbReference>
<dbReference type="InterPro" id="IPR036388">
    <property type="entry name" value="WH-like_DNA-bd_sf"/>
</dbReference>
<dbReference type="PANTHER" id="PTHR35807:SF2">
    <property type="entry name" value="TRANSCRIPTIONAL ACTIVATOR DOMAIN"/>
    <property type="match status" value="1"/>
</dbReference>
<dbReference type="InterPro" id="IPR005158">
    <property type="entry name" value="BTAD"/>
</dbReference>
<gene>
    <name evidence="3" type="ORF">SAMN04515654_10411</name>
</gene>
<evidence type="ECO:0000256" key="1">
    <source>
        <dbReference type="PROSITE-ProRule" id="PRU00339"/>
    </source>
</evidence>
<dbReference type="InterPro" id="IPR051677">
    <property type="entry name" value="AfsR-DnrI-RedD_regulator"/>
</dbReference>
<sequence>MNNFITKTKFIGPAVSQINWINKKIWEQYSQSKNYPVTVIQAGPGYGKSTTIVSYLNENYEDQYYWYSIDELDSDPALFFLNFIHAFKYKDQDIGSEAVKFLNQSGDKEIPLKKIIDIFINELLNKLDQEKFIVLDDFHLVNKKEKITNLLAYFIKRIPPFLHIIISTRSEINLPQFAHLKLKRQLLLIKEEEFSLSKKEINNFLESKYDLNLNKKDLKDIYQITEGWIIAVDLIGESLNNGTDISDIIKNKANSLDLLFKYLAFEVLENQNEKIKNFLLKTAALKYLRVEICNELLEIDNSEEIINYIIDKKLFTYYLGDNQFRYHHLFHEFLEEQGKKRYDYQKLHSKAADICLKNSENGFAIYHSLKAEDFDKAAEIILFSADKLLELGRLETLDEALEKLPDSKFEEIPRLYMYKGDVYRLQNHFDQALEAYQKAKESFLEEEDQINLSFILQKIAMIYLDTVQPLKAEEYLKKALEIRDKESLWVESDLLKLMAENKANEGHFEEAKNLFDQAEDGTEAEISNNNFSARVKLRTGKLKEAQEFLTDKLNNEEVETRRPRSHRETILILSLIESFMGNVDTALDYADDGIYLGEKLNSPFIKAVAYMRLGHAYQLSGNQYIEESRTAYNNSLKIIKKFNIPRGKAEPLMGLSLLEAFYGDCELGLKYGREGFEIAEQAGDEWLSGIINLNIALNYYFKGDYDQAEKILLDNIGRFKKLNDQFIKSVNRIWLVLIYDKENKLEKFDIVAENLLEVVRERGFEFLFKKNSLFTGDDHERFVPVLLTARDRGIKKNYVQGILAELGYSNLKNHPGYKLRIEAFGNLKVWQGKKVMHHSDWEREKSKELFLLFLLHLGETIPKEQIYYYLWPEKNEKKSGRNFKVILNALKNALEPDRKPRQKSFFIVRHGSSYGFNKKAAYNYDVEEFNKLIKSANKADSKQQKIEYYQTAVEKYKNDFVLDKLYLDWIRNERDRLRSLFLNTGDKLVELYFEEKDYQKAIELSDRLLEVDDCFERAYYFKMKSYHKLKRRSMAVKVYKNAAHILDRELNISPNSQLREFYNNII</sequence>
<dbReference type="SMART" id="SM00028">
    <property type="entry name" value="TPR"/>
    <property type="match status" value="5"/>
</dbReference>
<reference evidence="3 4" key="1">
    <citation type="submission" date="2016-10" db="EMBL/GenBank/DDBJ databases">
        <authorList>
            <person name="de Groot N.N."/>
        </authorList>
    </citation>
    <scope>NUCLEOTIDE SEQUENCE [LARGE SCALE GENOMIC DNA]</scope>
    <source>
        <strain evidence="3 4">WG7</strain>
    </source>
</reference>
<name>A0A1G8JAT7_9FIRM</name>
<dbReference type="Gene3D" id="1.10.10.10">
    <property type="entry name" value="Winged helix-like DNA-binding domain superfamily/Winged helix DNA-binding domain"/>
    <property type="match status" value="1"/>
</dbReference>
<evidence type="ECO:0000259" key="2">
    <source>
        <dbReference type="SMART" id="SM01043"/>
    </source>
</evidence>
<organism evidence="3 4">
    <name type="scientific">Halanaerobium congolense</name>
    <dbReference type="NCBI Taxonomy" id="54121"/>
    <lineage>
        <taxon>Bacteria</taxon>
        <taxon>Bacillati</taxon>
        <taxon>Bacillota</taxon>
        <taxon>Clostridia</taxon>
        <taxon>Halanaerobiales</taxon>
        <taxon>Halanaerobiaceae</taxon>
        <taxon>Halanaerobium</taxon>
    </lineage>
</organism>
<dbReference type="PROSITE" id="PS50005">
    <property type="entry name" value="TPR"/>
    <property type="match status" value="1"/>
</dbReference>
<dbReference type="SUPFAM" id="SSF52540">
    <property type="entry name" value="P-loop containing nucleoside triphosphate hydrolases"/>
    <property type="match status" value="1"/>
</dbReference>
<dbReference type="PANTHER" id="PTHR35807">
    <property type="entry name" value="TRANSCRIPTIONAL REGULATOR REDD-RELATED"/>
    <property type="match status" value="1"/>
</dbReference>
<dbReference type="InterPro" id="IPR027417">
    <property type="entry name" value="P-loop_NTPase"/>
</dbReference>
<dbReference type="SUPFAM" id="SSF46894">
    <property type="entry name" value="C-terminal effector domain of the bipartite response regulators"/>
    <property type="match status" value="1"/>
</dbReference>
<dbReference type="SMART" id="SM01043">
    <property type="entry name" value="BTAD"/>
    <property type="match status" value="1"/>
</dbReference>
<dbReference type="Gene3D" id="3.40.50.300">
    <property type="entry name" value="P-loop containing nucleotide triphosphate hydrolases"/>
    <property type="match status" value="1"/>
</dbReference>
<accession>A0A1G8JAT7</accession>
<proteinExistence type="predicted"/>
<feature type="domain" description="Bacterial transcriptional activator" evidence="2">
    <location>
        <begin position="924"/>
        <end position="1066"/>
    </location>
</feature>
<dbReference type="Proteomes" id="UP000198945">
    <property type="component" value="Unassembled WGS sequence"/>
</dbReference>
<dbReference type="GO" id="GO:0006355">
    <property type="term" value="P:regulation of DNA-templated transcription"/>
    <property type="evidence" value="ECO:0007669"/>
    <property type="project" value="InterPro"/>
</dbReference>
<dbReference type="Pfam" id="PF25873">
    <property type="entry name" value="WHD_MalT"/>
    <property type="match status" value="1"/>
</dbReference>
<dbReference type="EMBL" id="FNEH01000004">
    <property type="protein sequence ID" value="SDI28193.1"/>
    <property type="molecule type" value="Genomic_DNA"/>
</dbReference>
<dbReference type="Pfam" id="PF03704">
    <property type="entry name" value="BTAD"/>
    <property type="match status" value="1"/>
</dbReference>
<dbReference type="RefSeq" id="WP_089716318.1">
    <property type="nucleotide sequence ID" value="NZ_FNEH01000004.1"/>
</dbReference>